<dbReference type="Proteomes" id="UP000663824">
    <property type="component" value="Unassembled WGS sequence"/>
</dbReference>
<gene>
    <name evidence="3" type="ORF">MBJ925_LOCUS3775</name>
</gene>
<evidence type="ECO:0000259" key="2">
    <source>
        <dbReference type="Pfam" id="PF15257"/>
    </source>
</evidence>
<sequence length="423" mass="48575">MLTNLNPMQNFSRQSKVSPMMMENLELNTRTDHEVELPPIVADSTPRSSVVKLENKRLRIMIGYSHVDSDFCHQLVDALEEENLFAIWVDFDYCHTDDLWEEIGQAIENCDVILFSHDKRLSSQDFNELTEKQFQKLLSIKHIRQHLIDVGLIDRHGQVISKHEYERNTAKHHSRRRVISAKNIEKFQTPIHRELTAASDEIIVMQQHCGGENVIVYKDALQSNQIFEFESRRHPDYPFALTFYVNGLIDNRLSICCESRYKHNVRLSGKRGLFGIVNVQKSKACKRCRAELRMKKLAKLKAKNKPMSADMLSTDSNPTEITSSELIMGRAMTSQGRHQSASQLPIESNQQKATTDLTRNINILNENLLSELDKNLRQEGPISKQTSNRESYESIVSAAKSSNHKKPIIIQQSNTIFDTLNGD</sequence>
<feature type="domain" description="DUF4590" evidence="2">
    <location>
        <begin position="195"/>
        <end position="299"/>
    </location>
</feature>
<dbReference type="Pfam" id="PF13676">
    <property type="entry name" value="TIR_2"/>
    <property type="match status" value="1"/>
</dbReference>
<protein>
    <recommendedName>
        <fullName evidence="5">TIR domain-containing protein</fullName>
    </recommendedName>
</protein>
<proteinExistence type="predicted"/>
<reference evidence="3" key="1">
    <citation type="submission" date="2021-02" db="EMBL/GenBank/DDBJ databases">
        <authorList>
            <person name="Nowell W R."/>
        </authorList>
    </citation>
    <scope>NUCLEOTIDE SEQUENCE</scope>
</reference>
<dbReference type="Pfam" id="PF15257">
    <property type="entry name" value="DUF4590"/>
    <property type="match status" value="1"/>
</dbReference>
<dbReference type="EMBL" id="CAJNRE010000556">
    <property type="protein sequence ID" value="CAF1928596.1"/>
    <property type="molecule type" value="Genomic_DNA"/>
</dbReference>
<dbReference type="InterPro" id="IPR000157">
    <property type="entry name" value="TIR_dom"/>
</dbReference>
<dbReference type="InterPro" id="IPR027962">
    <property type="entry name" value="ERICH3"/>
</dbReference>
<feature type="domain" description="TIR" evidence="1">
    <location>
        <begin position="60"/>
        <end position="121"/>
    </location>
</feature>
<dbReference type="GO" id="GO:0007165">
    <property type="term" value="P:signal transduction"/>
    <property type="evidence" value="ECO:0007669"/>
    <property type="project" value="InterPro"/>
</dbReference>
<accession>A0A816LAC9</accession>
<organism evidence="3 4">
    <name type="scientific">Rotaria magnacalcarata</name>
    <dbReference type="NCBI Taxonomy" id="392030"/>
    <lineage>
        <taxon>Eukaryota</taxon>
        <taxon>Metazoa</taxon>
        <taxon>Spiralia</taxon>
        <taxon>Gnathifera</taxon>
        <taxon>Rotifera</taxon>
        <taxon>Eurotatoria</taxon>
        <taxon>Bdelloidea</taxon>
        <taxon>Philodinida</taxon>
        <taxon>Philodinidae</taxon>
        <taxon>Rotaria</taxon>
    </lineage>
</organism>
<dbReference type="PANTHER" id="PTHR23034">
    <property type="entry name" value="GLUTAMATE-RICH PROTEIN 3"/>
    <property type="match status" value="1"/>
</dbReference>
<comment type="caution">
    <text evidence="3">The sequence shown here is derived from an EMBL/GenBank/DDBJ whole genome shotgun (WGS) entry which is preliminary data.</text>
</comment>
<dbReference type="SUPFAM" id="SSF52200">
    <property type="entry name" value="Toll/Interleukin receptor TIR domain"/>
    <property type="match status" value="1"/>
</dbReference>
<dbReference type="Gene3D" id="3.40.50.10140">
    <property type="entry name" value="Toll/interleukin-1 receptor homology (TIR) domain"/>
    <property type="match status" value="1"/>
</dbReference>
<dbReference type="PANTHER" id="PTHR23034:SF2">
    <property type="entry name" value="GLUTAMATE-RICH PROTEIN 3"/>
    <property type="match status" value="1"/>
</dbReference>
<evidence type="ECO:0000313" key="4">
    <source>
        <dbReference type="Proteomes" id="UP000663824"/>
    </source>
</evidence>
<evidence type="ECO:0008006" key="5">
    <source>
        <dbReference type="Google" id="ProtNLM"/>
    </source>
</evidence>
<dbReference type="AlphaFoldDB" id="A0A816LAC9"/>
<dbReference type="InterPro" id="IPR035897">
    <property type="entry name" value="Toll_tir_struct_dom_sf"/>
</dbReference>
<name>A0A816LAC9_9BILA</name>
<dbReference type="InterPro" id="IPR048257">
    <property type="entry name" value="DUF4590"/>
</dbReference>
<evidence type="ECO:0000259" key="1">
    <source>
        <dbReference type="Pfam" id="PF13676"/>
    </source>
</evidence>
<evidence type="ECO:0000313" key="3">
    <source>
        <dbReference type="EMBL" id="CAF1928596.1"/>
    </source>
</evidence>